<dbReference type="Proteomes" id="UP000297703">
    <property type="component" value="Unassembled WGS sequence"/>
</dbReference>
<evidence type="ECO:0000313" key="1">
    <source>
        <dbReference type="EMBL" id="TFK11423.1"/>
    </source>
</evidence>
<name>A0A4D9ET91_9SAUR</name>
<comment type="caution">
    <text evidence="1">The sequence shown here is derived from an EMBL/GenBank/DDBJ whole genome shotgun (WGS) entry which is preliminary data.</text>
</comment>
<proteinExistence type="predicted"/>
<evidence type="ECO:0000313" key="2">
    <source>
        <dbReference type="Proteomes" id="UP000297703"/>
    </source>
</evidence>
<reference evidence="1 2" key="2">
    <citation type="submission" date="2019-04" db="EMBL/GenBank/DDBJ databases">
        <title>The genome sequence of big-headed turtle.</title>
        <authorList>
            <person name="Gong S."/>
        </authorList>
    </citation>
    <scope>NUCLEOTIDE SEQUENCE [LARGE SCALE GENOMIC DNA]</scope>
    <source>
        <strain evidence="1">DO16091913</strain>
        <tissue evidence="1">Muscle</tissue>
    </source>
</reference>
<dbReference type="EMBL" id="QXTE01000032">
    <property type="protein sequence ID" value="TFK11423.1"/>
    <property type="molecule type" value="Genomic_DNA"/>
</dbReference>
<reference evidence="1 2" key="1">
    <citation type="submission" date="2019-04" db="EMBL/GenBank/DDBJ databases">
        <title>Draft genome of the big-headed turtle Platysternon megacephalum.</title>
        <authorList>
            <person name="Gong S."/>
        </authorList>
    </citation>
    <scope>NUCLEOTIDE SEQUENCE [LARGE SCALE GENOMIC DNA]</scope>
    <source>
        <strain evidence="1">DO16091913</strain>
        <tissue evidence="1">Muscle</tissue>
    </source>
</reference>
<protein>
    <submittedName>
        <fullName evidence="1">Growth/differentiation factor 9-like</fullName>
    </submittedName>
</protein>
<accession>A0A4D9ET91</accession>
<gene>
    <name evidence="1" type="ORF">DR999_PMT05297</name>
</gene>
<keyword evidence="2" id="KW-1185">Reference proteome</keyword>
<sequence>MLFSCNDSEQNTVKDDMHFNLVQSKCNHDCMSTCELMEALLCEHTICHLRKAQRMSRQHSAKNSSRHQRLVYIELAPLLQPVEIRPMCIREVLFPVLAFSAETNCH</sequence>
<dbReference type="AlphaFoldDB" id="A0A4D9ET91"/>
<organism evidence="1 2">
    <name type="scientific">Platysternon megacephalum</name>
    <name type="common">big-headed turtle</name>
    <dbReference type="NCBI Taxonomy" id="55544"/>
    <lineage>
        <taxon>Eukaryota</taxon>
        <taxon>Metazoa</taxon>
        <taxon>Chordata</taxon>
        <taxon>Craniata</taxon>
        <taxon>Vertebrata</taxon>
        <taxon>Euteleostomi</taxon>
        <taxon>Archelosauria</taxon>
        <taxon>Testudinata</taxon>
        <taxon>Testudines</taxon>
        <taxon>Cryptodira</taxon>
        <taxon>Durocryptodira</taxon>
        <taxon>Testudinoidea</taxon>
        <taxon>Platysternidae</taxon>
        <taxon>Platysternon</taxon>
    </lineage>
</organism>